<gene>
    <name evidence="1" type="ORF">NLG97_g2271</name>
</gene>
<proteinExistence type="predicted"/>
<comment type="caution">
    <text evidence="1">The sequence shown here is derived from an EMBL/GenBank/DDBJ whole genome shotgun (WGS) entry which is preliminary data.</text>
</comment>
<organism evidence="1 2">
    <name type="scientific">Lecanicillium saksenae</name>
    <dbReference type="NCBI Taxonomy" id="468837"/>
    <lineage>
        <taxon>Eukaryota</taxon>
        <taxon>Fungi</taxon>
        <taxon>Dikarya</taxon>
        <taxon>Ascomycota</taxon>
        <taxon>Pezizomycotina</taxon>
        <taxon>Sordariomycetes</taxon>
        <taxon>Hypocreomycetidae</taxon>
        <taxon>Hypocreales</taxon>
        <taxon>Cordycipitaceae</taxon>
        <taxon>Lecanicillium</taxon>
    </lineage>
</organism>
<name>A0ACC1R5F4_9HYPO</name>
<sequence length="228" mass="24006">MSQPFVLVFAAGTAEINRQIALKFAPRHPIAFLCPPQNNLGAVVSAAQDAGGNATLFETDLTAVDSIAASIASATAQLGKHCAAAIVQTSEEGGAREVPFLKQTTAQFRAATSSQISGVYAFAQAVLPLLTYGGGSAEFPATLAFVGPVGGGASRCGRILEGALVALSRSLGREYGKKYIHVTHVKFAKEHVADGGKLENENRDERVADTLWYLYTQPFSCFANEITI</sequence>
<reference evidence="1" key="1">
    <citation type="submission" date="2022-07" db="EMBL/GenBank/DDBJ databases">
        <title>Genome Sequence of Lecanicillium saksenae.</title>
        <authorList>
            <person name="Buettner E."/>
        </authorList>
    </citation>
    <scope>NUCLEOTIDE SEQUENCE</scope>
    <source>
        <strain evidence="1">VT-O1</strain>
    </source>
</reference>
<evidence type="ECO:0000313" key="2">
    <source>
        <dbReference type="Proteomes" id="UP001148737"/>
    </source>
</evidence>
<evidence type="ECO:0000313" key="1">
    <source>
        <dbReference type="EMBL" id="KAJ3496954.1"/>
    </source>
</evidence>
<dbReference type="Proteomes" id="UP001148737">
    <property type="component" value="Unassembled WGS sequence"/>
</dbReference>
<dbReference type="EMBL" id="JANAKD010000149">
    <property type="protein sequence ID" value="KAJ3496954.1"/>
    <property type="molecule type" value="Genomic_DNA"/>
</dbReference>
<keyword evidence="2" id="KW-1185">Reference proteome</keyword>
<protein>
    <submittedName>
        <fullName evidence="1">Uncharacterized protein</fullName>
    </submittedName>
</protein>
<accession>A0ACC1R5F4</accession>